<keyword evidence="2" id="KW-1185">Reference proteome</keyword>
<dbReference type="AlphaFoldDB" id="E0SAV3"/>
<evidence type="ECO:0000313" key="2">
    <source>
        <dbReference type="Proteomes" id="UP000006859"/>
    </source>
</evidence>
<dbReference type="HOGENOM" id="CLU_2769191_0_0_6"/>
<evidence type="ECO:0000313" key="1">
    <source>
        <dbReference type="EMBL" id="ADM98334.1"/>
    </source>
</evidence>
<dbReference type="KEGG" id="ddd:Dda3937_01609"/>
<dbReference type="STRING" id="198628.Dda3937_01609"/>
<sequence length="69" mass="7826">MLNCYALIFYRSEPVVCCRLSQQPKGILLCVESLCIMSIALVSSLSAIRKMGLSSLSCWTFMKWKGEMR</sequence>
<accession>E0SAV3</accession>
<organism evidence="1 2">
    <name type="scientific">Dickeya dadantii (strain 3937)</name>
    <name type="common">Erwinia chrysanthemi (strain 3937)</name>
    <dbReference type="NCBI Taxonomy" id="198628"/>
    <lineage>
        <taxon>Bacteria</taxon>
        <taxon>Pseudomonadati</taxon>
        <taxon>Pseudomonadota</taxon>
        <taxon>Gammaproteobacteria</taxon>
        <taxon>Enterobacterales</taxon>
        <taxon>Pectobacteriaceae</taxon>
        <taxon>Dickeya</taxon>
    </lineage>
</organism>
<dbReference type="EMBL" id="CP002038">
    <property type="protein sequence ID" value="ADM98334.1"/>
    <property type="molecule type" value="Genomic_DNA"/>
</dbReference>
<reference evidence="1 2" key="1">
    <citation type="journal article" date="2011" name="J. Bacteriol.">
        <title>Genome sequence of the plant-pathogenic bacterium Dickeya dadantii 3937.</title>
        <authorList>
            <person name="Glasner J.D."/>
            <person name="Yang C.H."/>
            <person name="Reverchon S."/>
            <person name="Hugouvieux-Cotte-Pattat N."/>
            <person name="Condemine G."/>
            <person name="Bohin J.P."/>
            <person name="Van Gijsegem F."/>
            <person name="Yang S."/>
            <person name="Franza T."/>
            <person name="Expert D."/>
            <person name="Plunkett G. III"/>
            <person name="San Francisco M.J."/>
            <person name="Charkowski A.O."/>
            <person name="Py B."/>
            <person name="Bell K."/>
            <person name="Rauscher L."/>
            <person name="Rodriguez-Palenzuela P."/>
            <person name="Toussaint A."/>
            <person name="Holeva M.C."/>
            <person name="He S.Y."/>
            <person name="Douet V."/>
            <person name="Boccara M."/>
            <person name="Blanco C."/>
            <person name="Toth I."/>
            <person name="Anderson B.D."/>
            <person name="Biehl B.S."/>
            <person name="Mau B."/>
            <person name="Flynn S.M."/>
            <person name="Barras F."/>
            <person name="Lindeberg M."/>
            <person name="Birch P.R."/>
            <person name="Tsuyumu S."/>
            <person name="Shi X."/>
            <person name="Hibbing M."/>
            <person name="Yap M.N."/>
            <person name="Carpentier M."/>
            <person name="Dassa E."/>
            <person name="Umehara M."/>
            <person name="Kim J.F."/>
            <person name="Rusch M."/>
            <person name="Soni P."/>
            <person name="Mayhew G.F."/>
            <person name="Fouts D.E."/>
            <person name="Gill S.R."/>
            <person name="Blattner F.R."/>
            <person name="Keen N.T."/>
            <person name="Perna N.T."/>
        </authorList>
    </citation>
    <scope>NUCLEOTIDE SEQUENCE [LARGE SCALE GENOMIC DNA]</scope>
    <source>
        <strain evidence="1 2">3937</strain>
    </source>
</reference>
<gene>
    <name evidence="1" type="ordered locus">Dda3937_01609</name>
</gene>
<dbReference type="Proteomes" id="UP000006859">
    <property type="component" value="Chromosome"/>
</dbReference>
<protein>
    <submittedName>
        <fullName evidence="1">Uncharacterized protein</fullName>
    </submittedName>
</protein>
<proteinExistence type="predicted"/>
<name>E0SAV3_DICD3</name>